<proteinExistence type="predicted"/>
<dbReference type="EMBL" id="DXFT01000046">
    <property type="protein sequence ID" value="HIX02934.1"/>
    <property type="molecule type" value="Genomic_DNA"/>
</dbReference>
<evidence type="ECO:0000313" key="2">
    <source>
        <dbReference type="Proteomes" id="UP000824202"/>
    </source>
</evidence>
<reference evidence="1" key="1">
    <citation type="journal article" date="2021" name="PeerJ">
        <title>Extensive microbial diversity within the chicken gut microbiome revealed by metagenomics and culture.</title>
        <authorList>
            <person name="Gilroy R."/>
            <person name="Ravi A."/>
            <person name="Getino M."/>
            <person name="Pursley I."/>
            <person name="Horton D.L."/>
            <person name="Alikhan N.F."/>
            <person name="Baker D."/>
            <person name="Gharbi K."/>
            <person name="Hall N."/>
            <person name="Watson M."/>
            <person name="Adriaenssens E.M."/>
            <person name="Foster-Nyarko E."/>
            <person name="Jarju S."/>
            <person name="Secka A."/>
            <person name="Antonio M."/>
            <person name="Oren A."/>
            <person name="Chaudhuri R.R."/>
            <person name="La Ragione R."/>
            <person name="Hildebrand F."/>
            <person name="Pallen M.J."/>
        </authorList>
    </citation>
    <scope>NUCLEOTIDE SEQUENCE</scope>
    <source>
        <strain evidence="1">23274</strain>
    </source>
</reference>
<reference evidence="1" key="2">
    <citation type="submission" date="2021-04" db="EMBL/GenBank/DDBJ databases">
        <authorList>
            <person name="Gilroy R."/>
        </authorList>
    </citation>
    <scope>NUCLEOTIDE SEQUENCE</scope>
    <source>
        <strain evidence="1">23274</strain>
    </source>
</reference>
<accession>A0A9D2AAV6</accession>
<dbReference type="AlphaFoldDB" id="A0A9D2AAV6"/>
<gene>
    <name evidence="1" type="ORF">H9863_02305</name>
</gene>
<name>A0A9D2AAV6_9BACT</name>
<sequence>MRYSLCKARPNMLTPAEREALGAAIYAYRHAPDVENAWQNVPNTWIFLVYWQR</sequence>
<comment type="caution">
    <text evidence="1">The sequence shown here is derived from an EMBL/GenBank/DDBJ whole genome shotgun (WGS) entry which is preliminary data.</text>
</comment>
<organism evidence="1 2">
    <name type="scientific">Candidatus Odoribacter faecigallinarum</name>
    <dbReference type="NCBI Taxonomy" id="2838706"/>
    <lineage>
        <taxon>Bacteria</taxon>
        <taxon>Pseudomonadati</taxon>
        <taxon>Bacteroidota</taxon>
        <taxon>Bacteroidia</taxon>
        <taxon>Bacteroidales</taxon>
        <taxon>Odoribacteraceae</taxon>
        <taxon>Odoribacter</taxon>
    </lineage>
</organism>
<protein>
    <submittedName>
        <fullName evidence="1">Uncharacterized protein</fullName>
    </submittedName>
</protein>
<evidence type="ECO:0000313" key="1">
    <source>
        <dbReference type="EMBL" id="HIX02934.1"/>
    </source>
</evidence>
<dbReference type="Proteomes" id="UP000824202">
    <property type="component" value="Unassembled WGS sequence"/>
</dbReference>